<protein>
    <submittedName>
        <fullName evidence="5">Cytochrome b5 domain-containing protein</fullName>
    </submittedName>
</protein>
<dbReference type="PROSITE" id="PS00191">
    <property type="entry name" value="CYTOCHROME_B5_1"/>
    <property type="match status" value="1"/>
</dbReference>
<dbReference type="PROSITE" id="PS50255">
    <property type="entry name" value="CYTOCHROME_B5_2"/>
    <property type="match status" value="1"/>
</dbReference>
<dbReference type="GO" id="GO:0020037">
    <property type="term" value="F:heme binding"/>
    <property type="evidence" value="ECO:0007669"/>
    <property type="project" value="InterPro"/>
</dbReference>
<dbReference type="PANTHER" id="PTHR28657:SF5">
    <property type="entry name" value="INDOLEAMINE 2,3-DIOXYGENASE"/>
    <property type="match status" value="1"/>
</dbReference>
<dbReference type="SMART" id="SM01117">
    <property type="entry name" value="Cyt-b5"/>
    <property type="match status" value="1"/>
</dbReference>
<keyword evidence="6" id="KW-1185">Reference proteome</keyword>
<dbReference type="RefSeq" id="WP_308349658.1">
    <property type="nucleotide sequence ID" value="NZ_CP129971.1"/>
</dbReference>
<feature type="domain" description="Cytochrome b5 heme-binding" evidence="4">
    <location>
        <begin position="432"/>
        <end position="510"/>
    </location>
</feature>
<dbReference type="InterPro" id="IPR018506">
    <property type="entry name" value="Cyt_B5_heme-BS"/>
</dbReference>
<dbReference type="EMBL" id="CP129971">
    <property type="protein sequence ID" value="WMN11917.1"/>
    <property type="molecule type" value="Genomic_DNA"/>
</dbReference>
<keyword evidence="2" id="KW-0479">Metal-binding</keyword>
<dbReference type="Pfam" id="PF01231">
    <property type="entry name" value="IDO"/>
    <property type="match status" value="1"/>
</dbReference>
<dbReference type="SUPFAM" id="SSF55856">
    <property type="entry name" value="Cytochrome b5-like heme/steroid binding domain"/>
    <property type="match status" value="1"/>
</dbReference>
<dbReference type="GO" id="GO:0046872">
    <property type="term" value="F:metal ion binding"/>
    <property type="evidence" value="ECO:0007669"/>
    <property type="project" value="UniProtKB-KW"/>
</dbReference>
<keyword evidence="1" id="KW-0349">Heme</keyword>
<evidence type="ECO:0000259" key="4">
    <source>
        <dbReference type="PROSITE" id="PS50255"/>
    </source>
</evidence>
<dbReference type="KEGG" id="msaa:QYS49_31770"/>
<keyword evidence="3" id="KW-0408">Iron</keyword>
<dbReference type="SUPFAM" id="SSF140959">
    <property type="entry name" value="Indolic compounds 2,3-dioxygenase-like"/>
    <property type="match status" value="1"/>
</dbReference>
<dbReference type="PRINTS" id="PR00363">
    <property type="entry name" value="CYTOCHROMEB5"/>
</dbReference>
<dbReference type="PANTHER" id="PTHR28657">
    <property type="entry name" value="INDOLEAMINE 2,3-DIOXYGENASE"/>
    <property type="match status" value="1"/>
</dbReference>
<proteinExistence type="predicted"/>
<dbReference type="Proteomes" id="UP001230496">
    <property type="component" value="Chromosome"/>
</dbReference>
<name>A0AA51NAR0_9BACT</name>
<dbReference type="GO" id="GO:0019441">
    <property type="term" value="P:L-tryptophan catabolic process to kynurenine"/>
    <property type="evidence" value="ECO:0007669"/>
    <property type="project" value="InterPro"/>
</dbReference>
<dbReference type="Gene3D" id="3.10.120.10">
    <property type="entry name" value="Cytochrome b5-like heme/steroid binding domain"/>
    <property type="match status" value="1"/>
</dbReference>
<evidence type="ECO:0000256" key="3">
    <source>
        <dbReference type="ARBA" id="ARBA00023004"/>
    </source>
</evidence>
<reference evidence="5 6" key="1">
    <citation type="submission" date="2023-08" db="EMBL/GenBank/DDBJ databases">
        <title>Comparative genomics and taxonomic characterization of three novel marine species of genus Marivirga.</title>
        <authorList>
            <person name="Muhammad N."/>
            <person name="Kim S.-G."/>
        </authorList>
    </citation>
    <scope>NUCLEOTIDE SEQUENCE [LARGE SCALE GENOMIC DNA]</scope>
    <source>
        <strain evidence="5 6">BDSF4-3</strain>
    </source>
</reference>
<accession>A0AA51NAR0</accession>
<dbReference type="InterPro" id="IPR036400">
    <property type="entry name" value="Cyt_B5-like_heme/steroid_sf"/>
</dbReference>
<dbReference type="Pfam" id="PF00173">
    <property type="entry name" value="Cyt-b5"/>
    <property type="match status" value="1"/>
</dbReference>
<evidence type="ECO:0000256" key="1">
    <source>
        <dbReference type="ARBA" id="ARBA00022617"/>
    </source>
</evidence>
<evidence type="ECO:0000313" key="6">
    <source>
        <dbReference type="Proteomes" id="UP001230496"/>
    </source>
</evidence>
<evidence type="ECO:0000313" key="5">
    <source>
        <dbReference type="EMBL" id="WMN11917.1"/>
    </source>
</evidence>
<evidence type="ECO:0000256" key="2">
    <source>
        <dbReference type="ARBA" id="ARBA00022723"/>
    </source>
</evidence>
<organism evidence="5 6">
    <name type="scientific">Marivirga salinarum</name>
    <dbReference type="NCBI Taxonomy" id="3059078"/>
    <lineage>
        <taxon>Bacteria</taxon>
        <taxon>Pseudomonadati</taxon>
        <taxon>Bacteroidota</taxon>
        <taxon>Cytophagia</taxon>
        <taxon>Cytophagales</taxon>
        <taxon>Marivirgaceae</taxon>
        <taxon>Marivirga</taxon>
    </lineage>
</organism>
<sequence>MLLKSFIEEAQNNSKYLDGNLSIEFGFLPKEEPSQTNNEALKEWEELCERIPELYFKDQSQEEIENLTPLYIDKIKGQDITRAVSVMSLLASAYWRHGTKNKFSIRNTIEYGELPKVLEEPWIELSKRLNREKAPYQSSYDLFMNNFKLKPNLEYNIENIKIENLEVLNKSFGNEPERIFYMSFVEIHAALTPVVECLCEIENAIKSETLSTNEKFDNLSRYLNKISSAIKQANRALVKISPVKRSKTFCDPIQWAKTVGVFALPPANYTQGGTSGTSTPMVHVLDAICGRKSYDSYYGEYVSKEGEPLLPLVIKEFTKLVYKLDVKGWIENQEVKNDEYANLIDSFNNLIDTYTGANGFLDKHTAKVFNYLGVATFVGRNESTSGHQRYITKETWKKVSDELKIAQFERKKLFDEEIQLNSKSELKIEESENTISAFELVKHYRSNDALIAINSNVFEVTSYLELHPGGKSIIQPYLGHDATQEFNMVSGHSTNMAQKLLSKYWVGKLTEERNYPEFHHYEKLLKAFTRTYNIIDLQLSNEIKELKSATLNLTQIKNQFISDLLQNLISLLEDKGISIRFNHSSWKEFMDYMSKTELESFDNFILDELHKNLKQLLTFGQKLLENSIDLMVDFIESNNQAPIDELELLLQKEFKNYEEKLNESFSETLDAV</sequence>
<dbReference type="InterPro" id="IPR037217">
    <property type="entry name" value="Trp/Indoleamine_2_3_dOase-like"/>
</dbReference>
<dbReference type="InterPro" id="IPR000898">
    <property type="entry name" value="Indolamine_dOase"/>
</dbReference>
<dbReference type="GO" id="GO:0033754">
    <property type="term" value="F:indoleamine 2,3-dioxygenase activity"/>
    <property type="evidence" value="ECO:0007669"/>
    <property type="project" value="TreeGrafter"/>
</dbReference>
<dbReference type="GO" id="GO:0005737">
    <property type="term" value="C:cytoplasm"/>
    <property type="evidence" value="ECO:0007669"/>
    <property type="project" value="TreeGrafter"/>
</dbReference>
<gene>
    <name evidence="5" type="ORF">QYS49_31770</name>
</gene>
<dbReference type="Gene3D" id="1.20.58.480">
    <property type="match status" value="1"/>
</dbReference>
<dbReference type="AlphaFoldDB" id="A0AA51NAR0"/>
<dbReference type="InterPro" id="IPR001199">
    <property type="entry name" value="Cyt_B5-like_heme/steroid-bd"/>
</dbReference>